<protein>
    <recommendedName>
        <fullName evidence="3">DUF4352 domain-containing protein</fullName>
    </recommendedName>
</protein>
<accession>F2RL29</accession>
<evidence type="ECO:0000313" key="4">
    <source>
        <dbReference type="EMBL" id="CCA55418.1"/>
    </source>
</evidence>
<dbReference type="PATRIC" id="fig|953739.5.peg.4294"/>
<dbReference type="EMBL" id="FR845719">
    <property type="protein sequence ID" value="CCA55418.1"/>
    <property type="molecule type" value="Genomic_DNA"/>
</dbReference>
<dbReference type="AlphaFoldDB" id="F2RL29"/>
<dbReference type="STRING" id="953739.SVEN_2132"/>
<name>F2RL29_STRVP</name>
<dbReference type="eggNOG" id="COG1522">
    <property type="taxonomic scope" value="Bacteria"/>
</dbReference>
<dbReference type="Pfam" id="PF11611">
    <property type="entry name" value="DUF4352"/>
    <property type="match status" value="1"/>
</dbReference>
<evidence type="ECO:0000256" key="2">
    <source>
        <dbReference type="SAM" id="MobiDB-lite"/>
    </source>
</evidence>
<evidence type="ECO:0000256" key="1">
    <source>
        <dbReference type="ARBA" id="ARBA00022729"/>
    </source>
</evidence>
<dbReference type="KEGG" id="sve:SVEN_2132"/>
<sequence length="204" mass="21140">MRPLITQSPGGTMRRTAIAATTAALALTLAACTGTEPEVATKPDPKPTSPAASEAPAKTTEAPAPKDAGLGDTITLKGLEDGEQISVTLKKVSDPAVPKDEFFNPDEGNRWIGIQIEIVNSGTAVYDDSPSNGMQVADADGQRFNGVIAEIKAGPAMAAGVTLKPGAKALGWLVFEAPKNSKITTVQFGMNSGFSDQTGEWTLK</sequence>
<evidence type="ECO:0000259" key="3">
    <source>
        <dbReference type="Pfam" id="PF11611"/>
    </source>
</evidence>
<evidence type="ECO:0000313" key="5">
    <source>
        <dbReference type="Proteomes" id="UP000006854"/>
    </source>
</evidence>
<dbReference type="Gene3D" id="2.60.40.1240">
    <property type="match status" value="1"/>
</dbReference>
<reference evidence="4 5" key="1">
    <citation type="journal article" date="2011" name="BMC Genomics">
        <title>Genome-wide analysis of the role of GlnR in Streptomyces venezuelae provides new insights into global nitrogen regulation in actinomycetes.</title>
        <authorList>
            <person name="Pullan S.T."/>
            <person name="Bibb M.J."/>
            <person name="Merrick M."/>
        </authorList>
    </citation>
    <scope>NUCLEOTIDE SEQUENCE [LARGE SCALE GENOMIC DNA]</scope>
    <source>
        <strain evidence="4">ATCC 10712</strain>
    </source>
</reference>
<keyword evidence="1" id="KW-0732">Signal</keyword>
<feature type="domain" description="DUF4352" evidence="3">
    <location>
        <begin position="84"/>
        <end position="196"/>
    </location>
</feature>
<gene>
    <name evidence="4" type="ordered locus">SVEN_2132</name>
</gene>
<organism evidence="4 5">
    <name type="scientific">Streptomyces venezuelae (strain ATCC 10712 / CBS 650.69 / DSM 40230 / JCM 4526 / NBRC 13096 / PD 04745)</name>
    <dbReference type="NCBI Taxonomy" id="953739"/>
    <lineage>
        <taxon>Bacteria</taxon>
        <taxon>Bacillati</taxon>
        <taxon>Actinomycetota</taxon>
        <taxon>Actinomycetes</taxon>
        <taxon>Kitasatosporales</taxon>
        <taxon>Streptomycetaceae</taxon>
        <taxon>Streptomyces</taxon>
    </lineage>
</organism>
<keyword evidence="5" id="KW-1185">Reference proteome</keyword>
<feature type="compositionally biased region" description="Low complexity" evidence="2">
    <location>
        <begin position="49"/>
        <end position="66"/>
    </location>
</feature>
<dbReference type="Proteomes" id="UP000006854">
    <property type="component" value="Chromosome"/>
</dbReference>
<feature type="region of interest" description="Disordered" evidence="2">
    <location>
        <begin position="36"/>
        <end position="71"/>
    </location>
</feature>
<dbReference type="HOGENOM" id="CLU_091371_0_0_11"/>
<dbReference type="InterPro" id="IPR029050">
    <property type="entry name" value="Immunoprotect_excell_Ig-like"/>
</dbReference>
<dbReference type="PROSITE" id="PS51257">
    <property type="entry name" value="PROKAR_LIPOPROTEIN"/>
    <property type="match status" value="1"/>
</dbReference>
<proteinExistence type="predicted"/>
<dbReference type="InterPro" id="IPR029051">
    <property type="entry name" value="DUF4352"/>
</dbReference>